<evidence type="ECO:0000313" key="4">
    <source>
        <dbReference type="Proteomes" id="UP000319578"/>
    </source>
</evidence>
<dbReference type="OrthoDB" id="2878419at2"/>
<proteinExistence type="predicted"/>
<evidence type="ECO:0000313" key="3">
    <source>
        <dbReference type="Proteomes" id="UP000036834"/>
    </source>
</evidence>
<name>A0A0K9YJ47_9BACL</name>
<dbReference type="PATRIC" id="fig|54915.3.peg.602"/>
<sequence>MNETLLVKHAVGGRAFIDSGKDDISYEWEQTGEETRFTLALPHDERVAEIMKWKDELNVFLFQEQEGQPTKKIWFYVKDGPVTYDAASRQLTIVAQSKIEYIPEQFSTKL</sequence>
<protein>
    <submittedName>
        <fullName evidence="2">Uncharacterized protein</fullName>
    </submittedName>
</protein>
<evidence type="ECO:0000313" key="2">
    <source>
        <dbReference type="EMBL" id="KNB68686.1"/>
    </source>
</evidence>
<evidence type="ECO:0000313" key="1">
    <source>
        <dbReference type="EMBL" id="GED69193.1"/>
    </source>
</evidence>
<comment type="caution">
    <text evidence="2">The sequence shown here is derived from an EMBL/GenBank/DDBJ whole genome shotgun (WGS) entry which is preliminary data.</text>
</comment>
<dbReference type="RefSeq" id="WP_049742619.1">
    <property type="nucleotide sequence ID" value="NZ_BJON01000011.1"/>
</dbReference>
<dbReference type="AlphaFoldDB" id="A0A0K9YJ47"/>
<reference evidence="1 4" key="3">
    <citation type="submission" date="2019-06" db="EMBL/GenBank/DDBJ databases">
        <title>Whole genome shotgun sequence of Brevibacillus reuszeri NBRC 15719.</title>
        <authorList>
            <person name="Hosoyama A."/>
            <person name="Uohara A."/>
            <person name="Ohji S."/>
            <person name="Ichikawa N."/>
        </authorList>
    </citation>
    <scope>NUCLEOTIDE SEQUENCE [LARGE SCALE GENOMIC DNA]</scope>
    <source>
        <strain evidence="1 4">NBRC 15719</strain>
    </source>
</reference>
<dbReference type="Proteomes" id="UP000036834">
    <property type="component" value="Unassembled WGS sequence"/>
</dbReference>
<organism evidence="2 3">
    <name type="scientific">Brevibacillus reuszeri</name>
    <dbReference type="NCBI Taxonomy" id="54915"/>
    <lineage>
        <taxon>Bacteria</taxon>
        <taxon>Bacillati</taxon>
        <taxon>Bacillota</taxon>
        <taxon>Bacilli</taxon>
        <taxon>Bacillales</taxon>
        <taxon>Paenibacillaceae</taxon>
        <taxon>Brevibacillus</taxon>
    </lineage>
</organism>
<accession>A0A0K9YJ47</accession>
<gene>
    <name evidence="2" type="ORF">ADS79_32480</name>
    <name evidence="1" type="ORF">BRE01_28950</name>
</gene>
<reference evidence="2" key="2">
    <citation type="submission" date="2015-07" db="EMBL/GenBank/DDBJ databases">
        <title>MeaNS - Measles Nucleotide Surveillance Program.</title>
        <authorList>
            <person name="Tran T."/>
            <person name="Druce J."/>
        </authorList>
    </citation>
    <scope>NUCLEOTIDE SEQUENCE</scope>
    <source>
        <strain evidence="2">DSM 9887</strain>
    </source>
</reference>
<reference evidence="3" key="1">
    <citation type="submission" date="2015-07" db="EMBL/GenBank/DDBJ databases">
        <title>Genome sequencing project for genomic taxonomy and phylogenomics of Bacillus-like bacteria.</title>
        <authorList>
            <person name="Liu B."/>
            <person name="Wang J."/>
            <person name="Zhu Y."/>
            <person name="Liu G."/>
            <person name="Chen Q."/>
            <person name="Chen Z."/>
            <person name="Lan J."/>
            <person name="Che J."/>
            <person name="Ge C."/>
            <person name="Shi H."/>
            <person name="Pan Z."/>
            <person name="Liu X."/>
        </authorList>
    </citation>
    <scope>NUCLEOTIDE SEQUENCE [LARGE SCALE GENOMIC DNA]</scope>
    <source>
        <strain evidence="3">DSM 9887</strain>
    </source>
</reference>
<dbReference type="EMBL" id="BJON01000011">
    <property type="protein sequence ID" value="GED69193.1"/>
    <property type="molecule type" value="Genomic_DNA"/>
</dbReference>
<dbReference type="EMBL" id="LGIQ01000017">
    <property type="protein sequence ID" value="KNB68686.1"/>
    <property type="molecule type" value="Genomic_DNA"/>
</dbReference>
<keyword evidence="4" id="KW-1185">Reference proteome</keyword>
<dbReference type="Proteomes" id="UP000319578">
    <property type="component" value="Unassembled WGS sequence"/>
</dbReference>